<sequence>MQGEASNYELAQVRQQTLQGPPYHLSFTLAKHSLSQIKSTVNMKGIFAIAALASAVTAAPWQLINKRELKSNEWTRNKRDGCPGYLTEGEFEYPHYITQVSQKNPDKASGAQYNGLFTPNDVATIFSFDVPASRADANCTLEFLFPKQEQLKTSSFTYEGAGTFFFKGYNPGSCPNDQTTYNNQPAPGPFPDFPPIHMEPGFAYTIDVGPCFVGAGSCVAGMTSTNDTTFEFFQDYDECPIGIYTTYQYGLPCGPPFCP</sequence>
<name>A0ABR0RJF8_9EURO</name>
<proteinExistence type="predicted"/>
<dbReference type="Pfam" id="PF09792">
    <property type="entry name" value="But2"/>
    <property type="match status" value="1"/>
</dbReference>
<gene>
    <name evidence="2" type="ORF">PMZ80_007169</name>
</gene>
<keyword evidence="3" id="KW-1185">Reference proteome</keyword>
<dbReference type="GeneID" id="90000618"/>
<accession>A0ABR0RJF8</accession>
<organism evidence="2 3">
    <name type="scientific">Knufia obscura</name>
    <dbReference type="NCBI Taxonomy" id="1635080"/>
    <lineage>
        <taxon>Eukaryota</taxon>
        <taxon>Fungi</taxon>
        <taxon>Dikarya</taxon>
        <taxon>Ascomycota</taxon>
        <taxon>Pezizomycotina</taxon>
        <taxon>Eurotiomycetes</taxon>
        <taxon>Chaetothyriomycetidae</taxon>
        <taxon>Chaetothyriales</taxon>
        <taxon>Trichomeriaceae</taxon>
        <taxon>Knufia</taxon>
    </lineage>
</organism>
<feature type="domain" description="Ubiquitin 3 binding protein But2 C-terminal" evidence="1">
    <location>
        <begin position="92"/>
        <end position="237"/>
    </location>
</feature>
<protein>
    <recommendedName>
        <fullName evidence="1">Ubiquitin 3 binding protein But2 C-terminal domain-containing protein</fullName>
    </recommendedName>
</protein>
<comment type="caution">
    <text evidence="2">The sequence shown here is derived from an EMBL/GenBank/DDBJ whole genome shotgun (WGS) entry which is preliminary data.</text>
</comment>
<dbReference type="Proteomes" id="UP001334248">
    <property type="component" value="Unassembled WGS sequence"/>
</dbReference>
<dbReference type="PANTHER" id="PTHR39613">
    <property type="entry name" value="ANCHORED CELL WALL PROTEIN, PUTATIVE (AFU_ORTHOLOGUE AFUA_4G08960)-RELATED"/>
    <property type="match status" value="1"/>
</dbReference>
<dbReference type="RefSeq" id="XP_064728842.1">
    <property type="nucleotide sequence ID" value="XM_064875577.1"/>
</dbReference>
<reference evidence="2 3" key="1">
    <citation type="journal article" date="2023" name="Res Sq">
        <title>Genomic and morphological characterization of Knufia obscura isolated from the Mars 2020 spacecraft assembly facility.</title>
        <authorList>
            <person name="Chander A.M."/>
            <person name="Teixeira M.M."/>
            <person name="Singh N.K."/>
            <person name="Williams M.P."/>
            <person name="Parker C.W."/>
            <person name="Leo P."/>
            <person name="Stajich J.E."/>
            <person name="Torok T."/>
            <person name="Tighe S."/>
            <person name="Mason C.E."/>
            <person name="Venkateswaran K."/>
        </authorList>
    </citation>
    <scope>NUCLEOTIDE SEQUENCE [LARGE SCALE GENOMIC DNA]</scope>
    <source>
        <strain evidence="2 3">CCFEE 5817</strain>
    </source>
</reference>
<evidence type="ECO:0000313" key="2">
    <source>
        <dbReference type="EMBL" id="KAK5940752.1"/>
    </source>
</evidence>
<evidence type="ECO:0000259" key="1">
    <source>
        <dbReference type="Pfam" id="PF09792"/>
    </source>
</evidence>
<evidence type="ECO:0000313" key="3">
    <source>
        <dbReference type="Proteomes" id="UP001334248"/>
    </source>
</evidence>
<dbReference type="EMBL" id="JAVHJV010000008">
    <property type="protein sequence ID" value="KAK5940752.1"/>
    <property type="molecule type" value="Genomic_DNA"/>
</dbReference>
<dbReference type="InterPro" id="IPR018620">
    <property type="entry name" value="Ubiquitin3-bd_protein_But2_C"/>
</dbReference>
<dbReference type="PANTHER" id="PTHR39613:SF1">
    <property type="entry name" value="ANCHORED CELL WALL PROTEIN, PUTATIVE (AFU_ORTHOLOGUE AFUA_4G08960)-RELATED"/>
    <property type="match status" value="1"/>
</dbReference>